<proteinExistence type="predicted"/>
<dbReference type="AlphaFoldDB" id="A0A972JYL0"/>
<gene>
    <name evidence="6" type="ORF">GC093_05380</name>
</gene>
<evidence type="ECO:0000313" key="6">
    <source>
        <dbReference type="EMBL" id="NOU92661.1"/>
    </source>
</evidence>
<evidence type="ECO:0000256" key="2">
    <source>
        <dbReference type="ARBA" id="ARBA00023125"/>
    </source>
</evidence>
<keyword evidence="2" id="KW-0238">DNA-binding</keyword>
<dbReference type="SUPFAM" id="SSF46689">
    <property type="entry name" value="Homeodomain-like"/>
    <property type="match status" value="1"/>
</dbReference>
<dbReference type="PANTHER" id="PTHR43280:SF28">
    <property type="entry name" value="HTH-TYPE TRANSCRIPTIONAL ACTIVATOR RHAS"/>
    <property type="match status" value="1"/>
</dbReference>
<keyword evidence="4" id="KW-1133">Transmembrane helix</keyword>
<keyword evidence="3" id="KW-0804">Transcription</keyword>
<reference evidence="6" key="1">
    <citation type="submission" date="2019-10" db="EMBL/GenBank/DDBJ databases">
        <title>Description of Paenibacillus glebae sp. nov.</title>
        <authorList>
            <person name="Carlier A."/>
            <person name="Qi S."/>
        </authorList>
    </citation>
    <scope>NUCLEOTIDE SEQUENCE</scope>
    <source>
        <strain evidence="6">LMG 31456</strain>
    </source>
</reference>
<evidence type="ECO:0000256" key="4">
    <source>
        <dbReference type="SAM" id="Phobius"/>
    </source>
</evidence>
<name>A0A972JYL0_9BACL</name>
<evidence type="ECO:0000256" key="3">
    <source>
        <dbReference type="ARBA" id="ARBA00023163"/>
    </source>
</evidence>
<dbReference type="InterPro" id="IPR009057">
    <property type="entry name" value="Homeodomain-like_sf"/>
</dbReference>
<keyword evidence="4" id="KW-0812">Transmembrane</keyword>
<organism evidence="6 7">
    <name type="scientific">Paenibacillus foliorum</name>
    <dbReference type="NCBI Taxonomy" id="2654974"/>
    <lineage>
        <taxon>Bacteria</taxon>
        <taxon>Bacillati</taxon>
        <taxon>Bacillota</taxon>
        <taxon>Bacilli</taxon>
        <taxon>Bacillales</taxon>
        <taxon>Paenibacillaceae</taxon>
        <taxon>Paenibacillus</taxon>
    </lineage>
</organism>
<dbReference type="EMBL" id="WHOD01000020">
    <property type="protein sequence ID" value="NOU92661.1"/>
    <property type="molecule type" value="Genomic_DNA"/>
</dbReference>
<dbReference type="SMART" id="SM00342">
    <property type="entry name" value="HTH_ARAC"/>
    <property type="match status" value="1"/>
</dbReference>
<accession>A0A972JYL0</accession>
<evidence type="ECO:0000256" key="1">
    <source>
        <dbReference type="ARBA" id="ARBA00023015"/>
    </source>
</evidence>
<dbReference type="Gene3D" id="1.10.10.60">
    <property type="entry name" value="Homeodomain-like"/>
    <property type="match status" value="2"/>
</dbReference>
<dbReference type="Pfam" id="PF12833">
    <property type="entry name" value="HTH_18"/>
    <property type="match status" value="1"/>
</dbReference>
<dbReference type="PROSITE" id="PS00041">
    <property type="entry name" value="HTH_ARAC_FAMILY_1"/>
    <property type="match status" value="1"/>
</dbReference>
<dbReference type="InterPro" id="IPR018062">
    <property type="entry name" value="HTH_AraC-typ_CS"/>
</dbReference>
<dbReference type="GO" id="GO:0003700">
    <property type="term" value="F:DNA-binding transcription factor activity"/>
    <property type="evidence" value="ECO:0007669"/>
    <property type="project" value="InterPro"/>
</dbReference>
<dbReference type="InterPro" id="IPR018060">
    <property type="entry name" value="HTH_AraC"/>
</dbReference>
<dbReference type="PROSITE" id="PS01124">
    <property type="entry name" value="HTH_ARAC_FAMILY_2"/>
    <property type="match status" value="1"/>
</dbReference>
<keyword evidence="7" id="KW-1185">Reference proteome</keyword>
<dbReference type="PANTHER" id="PTHR43280">
    <property type="entry name" value="ARAC-FAMILY TRANSCRIPTIONAL REGULATOR"/>
    <property type="match status" value="1"/>
</dbReference>
<feature type="domain" description="HTH araC/xylS-type" evidence="5">
    <location>
        <begin position="642"/>
        <end position="740"/>
    </location>
</feature>
<keyword evidence="4" id="KW-0472">Membrane</keyword>
<feature type="transmembrane region" description="Helical" evidence="4">
    <location>
        <begin position="12"/>
        <end position="37"/>
    </location>
</feature>
<dbReference type="Proteomes" id="UP000641588">
    <property type="component" value="Unassembled WGS sequence"/>
</dbReference>
<sequence>MSRMKLKRKSLLLRIFLSFLVIIGLLSTFNVMLFSFFQQNLREEIIRSNQLLLDKGAERYNAHFERLKAVLFQTYYDQSIIKFNKQLVPSNRESINYLFVVDIVRKLKETANNPFFYMENLLVLYRSDLFMVDKEGSSSKMGLDGVVYFNPPYTASYWDAQFESVNNYRLHPVQNYPKEHAVLDMKRIIPFSLKLQGSNYELIAMLDADKMDQAFLGNVPFLIQTDQGETLYNSLSASSIGEFPAFTQGESWKLYQNQYFFQHVDPQNGLRYTMAVPYSNIANQISKLQVTQTVILLLSIAVALAVSYGLSRRLHSPVKRIIASLKLPYEHHPRMETAIEEFDTISNHIGKLIEERSQVHYELRNSKSLLTNYSYIARLKSLHTGISEWQDFLQSEGPFFLILYQLNNRSLVAIDDGIKRWIREYAEIVLSEHGHRAYTFQIENNQIISVVFRQDGPEAVKDALEQLKHTLDRDRQTCLVHLVVSPLFDHSSKLHQAYEQVSAMLLQACLLDETQIITKHDDSVSSMFAFPADQEQNLLAHIVAGNDKGSLHAIQSMLDCMEKKQATLAQFRQLAFSFGSRMVKAMEHSGVEASFLMEAEIALKRFTICYTAQQFRSCCEDFIRFCVAQIRAKKEIKDDVIGFVLKTMETRYSEELSLDQIADQLHLSSAYLSVYIKEKTGANYIEHMNRIRIRKARELLTDSELSVRMIGQQIGYRNVTSFIRMFKKLTGETPGEFRRYQAFSCSNN</sequence>
<protein>
    <submittedName>
        <fullName evidence="6">Helix-turn-helix domain-containing protein</fullName>
    </submittedName>
</protein>
<keyword evidence="1" id="KW-0805">Transcription regulation</keyword>
<evidence type="ECO:0000259" key="5">
    <source>
        <dbReference type="PROSITE" id="PS01124"/>
    </source>
</evidence>
<comment type="caution">
    <text evidence="6">The sequence shown here is derived from an EMBL/GenBank/DDBJ whole genome shotgun (WGS) entry which is preliminary data.</text>
</comment>
<dbReference type="GO" id="GO:0043565">
    <property type="term" value="F:sequence-specific DNA binding"/>
    <property type="evidence" value="ECO:0007669"/>
    <property type="project" value="InterPro"/>
</dbReference>
<evidence type="ECO:0000313" key="7">
    <source>
        <dbReference type="Proteomes" id="UP000641588"/>
    </source>
</evidence>